<sequence length="90" mass="9772">MTAFINPLKPRSRGIPQKIAEIKGWVRTAFALEEGVAISLSELSCRDEGCPDVETVIGLLREGHPIEVHRLHMPLTEVSEADVLKLAAGG</sequence>
<accession>A0A0K6IBH1</accession>
<dbReference type="EMBL" id="CYHE01000020">
    <property type="protein sequence ID" value="CUB00657.1"/>
    <property type="molecule type" value="Genomic_DNA"/>
</dbReference>
<dbReference type="RefSeq" id="WP_050475242.1">
    <property type="nucleotide sequence ID" value="NZ_CYHE01000020.1"/>
</dbReference>
<gene>
    <name evidence="1" type="ORF">Ga0061067_12023</name>
</gene>
<dbReference type="Proteomes" id="UP000183900">
    <property type="component" value="Unassembled WGS sequence"/>
</dbReference>
<protein>
    <recommendedName>
        <fullName evidence="3">Nitrate reductase</fullName>
    </recommendedName>
</protein>
<dbReference type="OrthoDB" id="7067390at2"/>
<evidence type="ECO:0000313" key="2">
    <source>
        <dbReference type="Proteomes" id="UP000183900"/>
    </source>
</evidence>
<reference evidence="2" key="1">
    <citation type="submission" date="2015-08" db="EMBL/GenBank/DDBJ databases">
        <authorList>
            <person name="Varghese N."/>
        </authorList>
    </citation>
    <scope>NUCLEOTIDE SEQUENCE [LARGE SCALE GENOMIC DNA]</scope>
    <source>
        <strain evidence="2">DSM 23407</strain>
    </source>
</reference>
<name>A0A0K6IBH1_9HYPH</name>
<keyword evidence="2" id="KW-1185">Reference proteome</keyword>
<proteinExistence type="predicted"/>
<organism evidence="1 2">
    <name type="scientific">Pannonibacter indicus</name>
    <dbReference type="NCBI Taxonomy" id="466044"/>
    <lineage>
        <taxon>Bacteria</taxon>
        <taxon>Pseudomonadati</taxon>
        <taxon>Pseudomonadota</taxon>
        <taxon>Alphaproteobacteria</taxon>
        <taxon>Hyphomicrobiales</taxon>
        <taxon>Stappiaceae</taxon>
        <taxon>Pannonibacter</taxon>
    </lineage>
</organism>
<dbReference type="AlphaFoldDB" id="A0A0K6IBH1"/>
<evidence type="ECO:0000313" key="1">
    <source>
        <dbReference type="EMBL" id="CUB00657.1"/>
    </source>
</evidence>
<evidence type="ECO:0008006" key="3">
    <source>
        <dbReference type="Google" id="ProtNLM"/>
    </source>
</evidence>